<gene>
    <name evidence="2" type="ORF">J7656_11200</name>
</gene>
<feature type="transmembrane region" description="Helical" evidence="1">
    <location>
        <begin position="244"/>
        <end position="266"/>
    </location>
</feature>
<evidence type="ECO:0000313" key="2">
    <source>
        <dbReference type="EMBL" id="QUO47146.1"/>
    </source>
</evidence>
<dbReference type="KEGG" id="hss:J7656_11200"/>
<proteinExistence type="predicted"/>
<dbReference type="EMBL" id="CP073695">
    <property type="protein sequence ID" value="QUO47146.1"/>
    <property type="molecule type" value="Genomic_DNA"/>
</dbReference>
<protein>
    <submittedName>
        <fullName evidence="2">Uncharacterized protein</fullName>
    </submittedName>
</protein>
<evidence type="ECO:0000256" key="1">
    <source>
        <dbReference type="SAM" id="Phobius"/>
    </source>
</evidence>
<dbReference type="RefSeq" id="WP_017342794.1">
    <property type="nucleotide sequence ID" value="NZ_CP073695.1"/>
</dbReference>
<name>A0A8T8LJN8_9EURY</name>
<feature type="transmembrane region" description="Helical" evidence="1">
    <location>
        <begin position="158"/>
        <end position="179"/>
    </location>
</feature>
<dbReference type="Proteomes" id="UP000679341">
    <property type="component" value="Chromosome"/>
</dbReference>
<feature type="transmembrane region" description="Helical" evidence="1">
    <location>
        <begin position="126"/>
        <end position="146"/>
    </location>
</feature>
<dbReference type="OrthoDB" id="237955at2157"/>
<dbReference type="AlphaFoldDB" id="A0A8T8LJN8"/>
<feature type="transmembrane region" description="Helical" evidence="1">
    <location>
        <begin position="68"/>
        <end position="87"/>
    </location>
</feature>
<keyword evidence="1" id="KW-0472">Membrane</keyword>
<evidence type="ECO:0000313" key="3">
    <source>
        <dbReference type="Proteomes" id="UP000679341"/>
    </source>
</evidence>
<keyword evidence="3" id="KW-1185">Reference proteome</keyword>
<accession>A0A8T8LJN8</accession>
<reference evidence="2 3" key="1">
    <citation type="submission" date="2021-03" db="EMBL/GenBank/DDBJ databases">
        <title>Halorubrum sodomense MBLA0099, Whole genome shotgun sequencing.</title>
        <authorList>
            <person name="Seo M.-J."/>
            <person name="Cho E.-S."/>
            <person name="Hwang C.Y."/>
        </authorList>
    </citation>
    <scope>NUCLEOTIDE SEQUENCE [LARGE SCALE GENOMIC DNA]</scope>
    <source>
        <strain evidence="2 3">MBLA0099</strain>
    </source>
</reference>
<keyword evidence="1" id="KW-0812">Transmembrane</keyword>
<sequence length="357" mass="40323">MNVLEASVDELEFNYDSHWVSRQCNAGLPISGAGPLLSGMVKFGLVWDLVWGAYLLTRWEYLTPSFAVTWSLALLWVNLAPFFIWMYDQVVLPEFFDRFRELNTDQERLTEIAKKYNGFFAEPRPLASVLWGVFVLVIAWAGTPILTEMGMSGGGEPFLWLTYVYAAYIGVVLGGPGFVGPLTTILMIREIAGLDFEIQPLHPDQLGGLSNVGYCAIRTTLLYSTASLFFPLGFQLAAGSGREIWILAILGFYVVTVLGSFVYPTLKINRKAAELREEILDGLRRRSDAVNAELEAAEGDEQQRIQKQLELQRIRRKYDDYNNVRLYPLQVDIFVRLAASVLLPIMMLFLEFYLLGA</sequence>
<dbReference type="GeneID" id="64828114"/>
<organism evidence="2 3">
    <name type="scientific">Halorubrum ruber</name>
    <dbReference type="NCBI Taxonomy" id="2982524"/>
    <lineage>
        <taxon>Archaea</taxon>
        <taxon>Methanobacteriati</taxon>
        <taxon>Methanobacteriota</taxon>
        <taxon>Stenosarchaea group</taxon>
        <taxon>Halobacteria</taxon>
        <taxon>Halobacteriales</taxon>
        <taxon>Haloferacaceae</taxon>
        <taxon>Halorubrum</taxon>
    </lineage>
</organism>
<keyword evidence="1" id="KW-1133">Transmembrane helix</keyword>
<feature type="transmembrane region" description="Helical" evidence="1">
    <location>
        <begin position="36"/>
        <end position="56"/>
    </location>
</feature>
<feature type="transmembrane region" description="Helical" evidence="1">
    <location>
        <begin position="333"/>
        <end position="355"/>
    </location>
</feature>